<feature type="non-terminal residue" evidence="2">
    <location>
        <position position="1011"/>
    </location>
</feature>
<keyword evidence="3" id="KW-1185">Reference proteome</keyword>
<organism evidence="2 3">
    <name type="scientific">Enterovibrio norvegicus</name>
    <dbReference type="NCBI Taxonomy" id="188144"/>
    <lineage>
        <taxon>Bacteria</taxon>
        <taxon>Pseudomonadati</taxon>
        <taxon>Pseudomonadota</taxon>
        <taxon>Gammaproteobacteria</taxon>
        <taxon>Vibrionales</taxon>
        <taxon>Vibrionaceae</taxon>
        <taxon>Enterovibrio</taxon>
    </lineage>
</organism>
<gene>
    <name evidence="2" type="ORF">ACED35_04315</name>
</gene>
<evidence type="ECO:0000313" key="3">
    <source>
        <dbReference type="Proteomes" id="UP001569154"/>
    </source>
</evidence>
<dbReference type="InterPro" id="IPR038081">
    <property type="entry name" value="CalX-like_sf"/>
</dbReference>
<name>A0ABV4KYR2_9GAMM</name>
<reference evidence="2 3" key="1">
    <citation type="submission" date="2024-06" db="EMBL/GenBank/DDBJ databases">
        <authorList>
            <person name="Steensen K."/>
            <person name="Seneca J."/>
            <person name="Bartlau N."/>
            <person name="Yu A.X."/>
            <person name="Polz M.F."/>
        </authorList>
    </citation>
    <scope>NUCLEOTIDE SEQUENCE [LARGE SCALE GENOMIC DNA]</scope>
    <source>
        <strain evidence="2 3">1F260</strain>
    </source>
</reference>
<dbReference type="Pfam" id="PF20579">
    <property type="entry name" value="LapA"/>
    <property type="match status" value="5"/>
</dbReference>
<feature type="domain" description="LapA adhesin" evidence="1">
    <location>
        <begin position="514"/>
        <end position="625"/>
    </location>
</feature>
<sequence length="1011" mass="104638">MPDSVIGQLAGKAFIIEPDGSIINAAEDSVLRDGDILISALFGHSDKSQKAVVIDIHQDRALLQEQGLLTELMIPDNLDVLDILTALEAGQDPTQLDGVEAAAGNAADSSSIAAQAIIESGSTSHVYAYAGFTTQTPTDFGLTLQQLESINRVFIAETEDPIASLTGDSTIEEGTSASYTISISNAVDTDTRVSVVISHKTSESGDITPITREVIIPAGQTSATFSIDTIDDVFDETADSDTFTVSISDINTGDAEQNIAIPPSIETNILDEDALNHSKSSDAPSLTLSGSETVIEGDSAFYTLTLSHAPTSDVIITVVISRSTAEGDDISESTREITIPAGGNSTTFSIDTIDDVFDESNDDDVFSVTVSNVEGGGFEQLPSLPNSVDTIINDGDANAPTLTLTGDSSVNEGESASYTITLSEPPSTDMTITVTVGHRTSENGDVTPVTRNILIPAGSVSTTFNVDTDNDVYDESNDGDVFSVTVNGVSGGGFEQKPELPPSFNTTLNDGTADAPTLTLMGDSNVTEGGNANYTLTLSHAPSSDFTVTIVVGHQTSENGDITPETRDVIIAAGATSTTFIVATADDVFDETNDVDVFDVSVVNTSGGGFEQQPSAPTSIATTIDEDTGSSDKPTLTLTGDAEVIEGVEASYTLTISEAPTTDLTVTVVVGHKTSEDGDVTPITRNLVIAAGTASTDFTVATLDDSILETNDDDVFEVSVTGSTGGGFEALPDNPAAVETTINEDTTSTDKPTLTLSGDSEVVEGEEASYTLTISEAPTVDLSVTVIVGHKTSEDGDVTPVTRTVVIAAGTTSTDFTVATLDDSILETSDDDVFEVSVTGTAGGDFEVLPDNPAAVETTINEDTTSTDKPTLTLTGDSEVVEGADASYTLTISEAPTTDLTVTVVVGHKTSEDGDVTPVTRDVVIAAATTSTDFTVATLDDSILETSDDDVFEVSVTGTAGGGFEVLPDNPAAVETTINEDTTSTDKPTLTLTGDSEVVEGADASYTLTIS</sequence>
<dbReference type="RefSeq" id="WP_371734718.1">
    <property type="nucleotide sequence ID" value="NZ_JBGONM010000006.1"/>
</dbReference>
<feature type="domain" description="LapA adhesin" evidence="1">
    <location>
        <begin position="401"/>
        <end position="497"/>
    </location>
</feature>
<accession>A0ABV4KYR2</accession>
<proteinExistence type="predicted"/>
<protein>
    <submittedName>
        <fullName evidence="2">Immunoglobulin-like domain-containing protein</fullName>
    </submittedName>
</protein>
<dbReference type="InterPro" id="IPR046779">
    <property type="entry name" value="LapA_adhesin_dom"/>
</dbReference>
<dbReference type="Gene3D" id="2.60.40.2030">
    <property type="match status" value="6"/>
</dbReference>
<feature type="domain" description="LapA adhesin" evidence="1">
    <location>
        <begin position="282"/>
        <end position="394"/>
    </location>
</feature>
<feature type="domain" description="LapA adhesin" evidence="1">
    <location>
        <begin position="632"/>
        <end position="744"/>
    </location>
</feature>
<evidence type="ECO:0000259" key="1">
    <source>
        <dbReference type="Pfam" id="PF20579"/>
    </source>
</evidence>
<feature type="domain" description="LapA adhesin" evidence="1">
    <location>
        <begin position="750"/>
        <end position="862"/>
    </location>
</feature>
<dbReference type="Proteomes" id="UP001569154">
    <property type="component" value="Unassembled WGS sequence"/>
</dbReference>
<dbReference type="EMBL" id="JBGONM010000006">
    <property type="protein sequence ID" value="MEZ8080324.1"/>
    <property type="molecule type" value="Genomic_DNA"/>
</dbReference>
<evidence type="ECO:0000313" key="2">
    <source>
        <dbReference type="EMBL" id="MEZ8080324.1"/>
    </source>
</evidence>
<comment type="caution">
    <text evidence="2">The sequence shown here is derived from an EMBL/GenBank/DDBJ whole genome shotgun (WGS) entry which is preliminary data.</text>
</comment>
<dbReference type="SUPFAM" id="SSF141072">
    <property type="entry name" value="CalX-like"/>
    <property type="match status" value="6"/>
</dbReference>